<dbReference type="EMBL" id="DYVF01000020">
    <property type="protein sequence ID" value="HJG30215.1"/>
    <property type="molecule type" value="Genomic_DNA"/>
</dbReference>
<dbReference type="AlphaFoldDB" id="A0A921IMS0"/>
<sequence length="117" mass="13096">MRRAKLIVGVAVAVVLVAGFGTMAYDVLVPDRQTWELPRVSEEDLANQMSESEGFHEVMGIVFDQADRKDVQVIGHGGDDITARFIERYGRAYREHDWKALATGYLDEVDHVSWSGA</sequence>
<accession>A0A921IMS0</accession>
<reference evidence="1" key="2">
    <citation type="submission" date="2021-09" db="EMBL/GenBank/DDBJ databases">
        <authorList>
            <person name="Gilroy R."/>
        </authorList>
    </citation>
    <scope>NUCLEOTIDE SEQUENCE</scope>
    <source>
        <strain evidence="1">ChiGjej2B2-7701</strain>
    </source>
</reference>
<organism evidence="1 2">
    <name type="scientific">Collinsella ihumii</name>
    <dbReference type="NCBI Taxonomy" id="1720204"/>
    <lineage>
        <taxon>Bacteria</taxon>
        <taxon>Bacillati</taxon>
        <taxon>Actinomycetota</taxon>
        <taxon>Coriobacteriia</taxon>
        <taxon>Coriobacteriales</taxon>
        <taxon>Coriobacteriaceae</taxon>
        <taxon>Collinsella</taxon>
    </lineage>
</organism>
<protein>
    <submittedName>
        <fullName evidence="1">Uncharacterized protein</fullName>
    </submittedName>
</protein>
<proteinExistence type="predicted"/>
<comment type="caution">
    <text evidence="1">The sequence shown here is derived from an EMBL/GenBank/DDBJ whole genome shotgun (WGS) entry which is preliminary data.</text>
</comment>
<dbReference type="Proteomes" id="UP000746751">
    <property type="component" value="Unassembled WGS sequence"/>
</dbReference>
<gene>
    <name evidence="1" type="ORF">K8U80_02335</name>
</gene>
<evidence type="ECO:0000313" key="2">
    <source>
        <dbReference type="Proteomes" id="UP000746751"/>
    </source>
</evidence>
<reference evidence="1" key="1">
    <citation type="journal article" date="2021" name="PeerJ">
        <title>Extensive microbial diversity within the chicken gut microbiome revealed by metagenomics and culture.</title>
        <authorList>
            <person name="Gilroy R."/>
            <person name="Ravi A."/>
            <person name="Getino M."/>
            <person name="Pursley I."/>
            <person name="Horton D.L."/>
            <person name="Alikhan N.F."/>
            <person name="Baker D."/>
            <person name="Gharbi K."/>
            <person name="Hall N."/>
            <person name="Watson M."/>
            <person name="Adriaenssens E.M."/>
            <person name="Foster-Nyarko E."/>
            <person name="Jarju S."/>
            <person name="Secka A."/>
            <person name="Antonio M."/>
            <person name="Oren A."/>
            <person name="Chaudhuri R.R."/>
            <person name="La Ragione R."/>
            <person name="Hildebrand F."/>
            <person name="Pallen M.J."/>
        </authorList>
    </citation>
    <scope>NUCLEOTIDE SEQUENCE</scope>
    <source>
        <strain evidence="1">ChiGjej2B2-7701</strain>
    </source>
</reference>
<name>A0A921IMS0_9ACTN</name>
<evidence type="ECO:0000313" key="1">
    <source>
        <dbReference type="EMBL" id="HJG30215.1"/>
    </source>
</evidence>